<dbReference type="EMBL" id="CP139781">
    <property type="protein sequence ID" value="WRQ88836.1"/>
    <property type="molecule type" value="Genomic_DNA"/>
</dbReference>
<organism evidence="3 4">
    <name type="scientific">Actomonas aquatica</name>
    <dbReference type="NCBI Taxonomy" id="2866162"/>
    <lineage>
        <taxon>Bacteria</taxon>
        <taxon>Pseudomonadati</taxon>
        <taxon>Verrucomicrobiota</taxon>
        <taxon>Opitutia</taxon>
        <taxon>Opitutales</taxon>
        <taxon>Opitutaceae</taxon>
        <taxon>Actomonas</taxon>
    </lineage>
</organism>
<evidence type="ECO:0000256" key="2">
    <source>
        <dbReference type="SAM" id="Phobius"/>
    </source>
</evidence>
<evidence type="ECO:0000313" key="4">
    <source>
        <dbReference type="Proteomes" id="UP000738431"/>
    </source>
</evidence>
<name>A0ABZ1CBA4_9BACT</name>
<dbReference type="Proteomes" id="UP000738431">
    <property type="component" value="Chromosome"/>
</dbReference>
<gene>
    <name evidence="3" type="ORF">K1X11_005425</name>
</gene>
<dbReference type="RefSeq" id="WP_324726108.1">
    <property type="nucleotide sequence ID" value="NZ_CP139781.1"/>
</dbReference>
<proteinExistence type="predicted"/>
<feature type="transmembrane region" description="Helical" evidence="2">
    <location>
        <begin position="56"/>
        <end position="74"/>
    </location>
</feature>
<keyword evidence="4" id="KW-1185">Reference proteome</keyword>
<feature type="region of interest" description="Disordered" evidence="1">
    <location>
        <begin position="121"/>
        <end position="141"/>
    </location>
</feature>
<keyword evidence="2" id="KW-0472">Membrane</keyword>
<keyword evidence="2" id="KW-1133">Transmembrane helix</keyword>
<evidence type="ECO:0008006" key="5">
    <source>
        <dbReference type="Google" id="ProtNLM"/>
    </source>
</evidence>
<accession>A0ABZ1CBA4</accession>
<keyword evidence="2" id="KW-0812">Transmembrane</keyword>
<feature type="transmembrane region" description="Helical" evidence="2">
    <location>
        <begin position="83"/>
        <end position="111"/>
    </location>
</feature>
<reference evidence="3 4" key="1">
    <citation type="submission" date="2023-12" db="EMBL/GenBank/DDBJ databases">
        <title>Description of an unclassified Opitutus bacterium of Verrucomicrobiota.</title>
        <authorList>
            <person name="Zhang D.-F."/>
        </authorList>
    </citation>
    <scope>NUCLEOTIDE SEQUENCE [LARGE SCALE GENOMIC DNA]</scope>
    <source>
        <strain evidence="3 4">WL0086</strain>
    </source>
</reference>
<protein>
    <recommendedName>
        <fullName evidence="5">DUF4064 domain-containing protein</fullName>
    </recommendedName>
</protein>
<evidence type="ECO:0000313" key="3">
    <source>
        <dbReference type="EMBL" id="WRQ88836.1"/>
    </source>
</evidence>
<sequence>MRPYRIVSLLGLFSQALLWVGLAVGITAITRALNYADQGDSDAVSATLEANWSFVRASRIVGFLGFIALLVTLLREEERSKKIVWGILVSSVVQIFLFPLGTILGFVGLALTMRVLRRIDTEPRKKGPNQPPQTRPTSRPV</sequence>
<evidence type="ECO:0000256" key="1">
    <source>
        <dbReference type="SAM" id="MobiDB-lite"/>
    </source>
</evidence>